<accession>A0A1Q6DSZ0</accession>
<keyword evidence="4" id="KW-1003">Cell membrane</keyword>
<gene>
    <name evidence="10" type="ORF">BTN85_2102</name>
</gene>
<dbReference type="InParanoid" id="A0A1Q6DSZ0"/>
<proteinExistence type="inferred from homology"/>
<dbReference type="PANTHER" id="PTHR32024:SF2">
    <property type="entry name" value="TRK SYSTEM POTASSIUM UPTAKE PROTEIN TRKG-RELATED"/>
    <property type="match status" value="1"/>
</dbReference>
<keyword evidence="6 9" id="KW-1133">Transmembrane helix</keyword>
<evidence type="ECO:0000256" key="6">
    <source>
        <dbReference type="ARBA" id="ARBA00022989"/>
    </source>
</evidence>
<keyword evidence="8 9" id="KW-0472">Membrane</keyword>
<reference evidence="10" key="1">
    <citation type="submission" date="2016-12" db="EMBL/GenBank/DDBJ databases">
        <title>Discovery of methanogenic haloarchaea.</title>
        <authorList>
            <person name="Sorokin D.Y."/>
            <person name="Makarova K.S."/>
            <person name="Abbas B."/>
            <person name="Ferrer M."/>
            <person name="Golyshin P.N."/>
        </authorList>
    </citation>
    <scope>NUCLEOTIDE SEQUENCE [LARGE SCALE GENOMIC DNA]</scope>
    <source>
        <strain evidence="10">HMET1</strain>
    </source>
</reference>
<dbReference type="STRING" id="1903181.BTN85_2102"/>
<dbReference type="EMBL" id="MSDW01000002">
    <property type="protein sequence ID" value="OKY77451.1"/>
    <property type="molecule type" value="Genomic_DNA"/>
</dbReference>
<name>A0A1Q6DSZ0_METT1</name>
<feature type="transmembrane region" description="Helical" evidence="9">
    <location>
        <begin position="348"/>
        <end position="374"/>
    </location>
</feature>
<dbReference type="GO" id="GO:0005886">
    <property type="term" value="C:plasma membrane"/>
    <property type="evidence" value="ECO:0007669"/>
    <property type="project" value="UniProtKB-SubCell"/>
</dbReference>
<dbReference type="InterPro" id="IPR003445">
    <property type="entry name" value="Cat_transpt"/>
</dbReference>
<evidence type="ECO:0000256" key="1">
    <source>
        <dbReference type="ARBA" id="ARBA00004651"/>
    </source>
</evidence>
<evidence type="ECO:0000256" key="3">
    <source>
        <dbReference type="ARBA" id="ARBA00022448"/>
    </source>
</evidence>
<dbReference type="PROSITE" id="PS51257">
    <property type="entry name" value="PROKAR_LIPOPROTEIN"/>
    <property type="match status" value="1"/>
</dbReference>
<feature type="transmembrane region" description="Helical" evidence="9">
    <location>
        <begin position="12"/>
        <end position="29"/>
    </location>
</feature>
<evidence type="ECO:0000256" key="2">
    <source>
        <dbReference type="ARBA" id="ARBA00009137"/>
    </source>
</evidence>
<keyword evidence="11" id="KW-1185">Reference proteome</keyword>
<evidence type="ECO:0000313" key="11">
    <source>
        <dbReference type="Proteomes" id="UP000185744"/>
    </source>
</evidence>
<feature type="transmembrane region" description="Helical" evidence="9">
    <location>
        <begin position="75"/>
        <end position="97"/>
    </location>
</feature>
<dbReference type="PANTHER" id="PTHR32024">
    <property type="entry name" value="TRK SYSTEM POTASSIUM UPTAKE PROTEIN TRKG-RELATED"/>
    <property type="match status" value="1"/>
</dbReference>
<dbReference type="Pfam" id="PF02386">
    <property type="entry name" value="TrkH"/>
    <property type="match status" value="1"/>
</dbReference>
<feature type="transmembrane region" description="Helical" evidence="9">
    <location>
        <begin position="481"/>
        <end position="503"/>
    </location>
</feature>
<feature type="transmembrane region" description="Helical" evidence="9">
    <location>
        <begin position="419"/>
        <end position="439"/>
    </location>
</feature>
<protein>
    <submittedName>
        <fullName evidence="10">Trk-type K+ transport system, membrane component</fullName>
    </submittedName>
</protein>
<evidence type="ECO:0000256" key="8">
    <source>
        <dbReference type="ARBA" id="ARBA00023136"/>
    </source>
</evidence>
<organism evidence="10 11">
    <name type="scientific">Methanohalarchaeum thermophilum</name>
    <dbReference type="NCBI Taxonomy" id="1903181"/>
    <lineage>
        <taxon>Archaea</taxon>
        <taxon>Methanobacteriati</taxon>
        <taxon>Methanobacteriota</taxon>
        <taxon>Methanonatronarchaeia</taxon>
        <taxon>Methanonatronarchaeales</taxon>
        <taxon>Methanonatronarchaeaceae</taxon>
        <taxon>Candidatus Methanohalarchaeum</taxon>
    </lineage>
</organism>
<dbReference type="GO" id="GO:0030001">
    <property type="term" value="P:metal ion transport"/>
    <property type="evidence" value="ECO:0007669"/>
    <property type="project" value="UniProtKB-ARBA"/>
</dbReference>
<evidence type="ECO:0000256" key="5">
    <source>
        <dbReference type="ARBA" id="ARBA00022692"/>
    </source>
</evidence>
<evidence type="ECO:0000313" key="10">
    <source>
        <dbReference type="EMBL" id="OKY77451.1"/>
    </source>
</evidence>
<feature type="transmembrane region" description="Helical" evidence="9">
    <location>
        <begin position="252"/>
        <end position="270"/>
    </location>
</feature>
<feature type="transmembrane region" description="Helical" evidence="9">
    <location>
        <begin position="200"/>
        <end position="218"/>
    </location>
</feature>
<comment type="caution">
    <text evidence="10">The sequence shown here is derived from an EMBL/GenBank/DDBJ whole genome shotgun (WGS) entry which is preliminary data.</text>
</comment>
<dbReference type="GO" id="GO:0008324">
    <property type="term" value="F:monoatomic cation transmembrane transporter activity"/>
    <property type="evidence" value="ECO:0007669"/>
    <property type="project" value="InterPro"/>
</dbReference>
<evidence type="ECO:0000256" key="4">
    <source>
        <dbReference type="ARBA" id="ARBA00022475"/>
    </source>
</evidence>
<dbReference type="FunCoup" id="A0A1Q6DSZ0">
    <property type="interactions" value="1"/>
</dbReference>
<comment type="subcellular location">
    <subcellularLocation>
        <location evidence="1">Cell membrane</location>
        <topology evidence="1">Multi-pass membrane protein</topology>
    </subcellularLocation>
</comment>
<keyword evidence="3" id="KW-0813">Transport</keyword>
<keyword evidence="5 9" id="KW-0812">Transmembrane</keyword>
<keyword evidence="7" id="KW-0406">Ion transport</keyword>
<dbReference type="AlphaFoldDB" id="A0A1Q6DSZ0"/>
<evidence type="ECO:0000256" key="7">
    <source>
        <dbReference type="ARBA" id="ARBA00023065"/>
    </source>
</evidence>
<comment type="similarity">
    <text evidence="2">Belongs to the TrkH potassium transport family.</text>
</comment>
<sequence length="506" mass="55062">MNRGAVARDVGSLLVILSLLFFVSCLVSLGLGEFYGLVCFLVPGGLVYPVGYFFRRYFSEAGAPDKVDSMATAAVGWFLVSLFGGLPFWILATLINYDLGFLGLPELSKTLAVYSNPVNGFFESVAGFTGTGLTVTLNESSLPGCLQWWRSLTQWVGGVGVIVLTTAILKRPGSGSFTLYESEARSEKIHPSVVSTVRSIWWIILAYTILGVLVFYFAGMPPWDAVNHAMTGITTGGFSVKDQSLATYNSPLIEAAAIPIMVLGGIAFTTHYKLLGEKNPRKFITDVQTQWFLLIISIGVTALMAIFFLKNTYNGFLGILRVSVFQFISAATCTGFQTATDLGVKWPIASHLVITVGMIVGGVAGSTAGGIKVIRSITIIKGLRYELNSLIYPKTAIRKLKIGKRKLYDEQATKEIQEALTITFLWILLLFIGIIILSLTTNTQQFTLQNIIFEVVSAQGNVGLSTGITTPQLHPIPKLTLIANMLIGRLEIIPIIIFIQALLTKK</sequence>
<feature type="transmembrane region" description="Helical" evidence="9">
    <location>
        <begin position="291"/>
        <end position="309"/>
    </location>
</feature>
<evidence type="ECO:0000256" key="9">
    <source>
        <dbReference type="SAM" id="Phobius"/>
    </source>
</evidence>
<dbReference type="Proteomes" id="UP000185744">
    <property type="component" value="Unassembled WGS sequence"/>
</dbReference>
<feature type="transmembrane region" description="Helical" evidence="9">
    <location>
        <begin position="35"/>
        <end position="54"/>
    </location>
</feature>